<dbReference type="EMBL" id="LR796375">
    <property type="protein sequence ID" value="CAB4140615.1"/>
    <property type="molecule type" value="Genomic_DNA"/>
</dbReference>
<dbReference type="Pfam" id="PF06067">
    <property type="entry name" value="DUF932"/>
    <property type="match status" value="1"/>
</dbReference>
<protein>
    <submittedName>
        <fullName evidence="1">LGT_TIGR03299, phage/plasmid-like protein TIGR03299</fullName>
    </submittedName>
</protein>
<dbReference type="NCBIfam" id="TIGR03299">
    <property type="entry name" value="LGT_TIGR03299"/>
    <property type="match status" value="1"/>
</dbReference>
<name>A0A6J5M113_9CAUD</name>
<dbReference type="InterPro" id="IPR017686">
    <property type="entry name" value="Phg/plasmid-like_prot"/>
</dbReference>
<sequence>MGHEITTTDSALFVGQAAWHGLGMVVPETMSAADGLTKCGMDWDVCTVPVFAQADHEGLKVMQRIDTHRAQVRSDNGSVLGVVGEGFATVQNRELAAMADMLAGEGGCKIESMGSLRGGRRVWILARGESFNIGRLGADEHAPYLCLANGHDGSLSLRVLPTTVRVVCANTLGWALAAGRDAGYTLRHTSGLGLRLDDVRNALRNWRSQIDGDRARSERLSTHRLTREQVQDLWLGAIMLADGPATVDPKTDADARRLRRAQGAVAHMAKTFDAEASMYGANAYTAANAATQWLQHERGRLTGEARAASRLFGDYARMSARVMQHAEALATA</sequence>
<evidence type="ECO:0000313" key="1">
    <source>
        <dbReference type="EMBL" id="CAB4140615.1"/>
    </source>
</evidence>
<proteinExistence type="predicted"/>
<gene>
    <name evidence="1" type="ORF">UFOVP403_43</name>
</gene>
<organism evidence="1">
    <name type="scientific">uncultured Caudovirales phage</name>
    <dbReference type="NCBI Taxonomy" id="2100421"/>
    <lineage>
        <taxon>Viruses</taxon>
        <taxon>Duplodnaviria</taxon>
        <taxon>Heunggongvirae</taxon>
        <taxon>Uroviricota</taxon>
        <taxon>Caudoviricetes</taxon>
        <taxon>Peduoviridae</taxon>
        <taxon>Maltschvirus</taxon>
        <taxon>Maltschvirus maltsch</taxon>
    </lineage>
</organism>
<dbReference type="InterPro" id="IPR026325">
    <property type="entry name" value="DUF932"/>
</dbReference>
<reference evidence="1" key="1">
    <citation type="submission" date="2020-04" db="EMBL/GenBank/DDBJ databases">
        <authorList>
            <person name="Chiriac C."/>
            <person name="Salcher M."/>
            <person name="Ghai R."/>
            <person name="Kavagutti S V."/>
        </authorList>
    </citation>
    <scope>NUCLEOTIDE SEQUENCE</scope>
</reference>
<accession>A0A6J5M113</accession>